<protein>
    <submittedName>
        <fullName evidence="1">Uncharacterized protein</fullName>
    </submittedName>
</protein>
<dbReference type="Proteomes" id="UP001215598">
    <property type="component" value="Unassembled WGS sequence"/>
</dbReference>
<name>A0AAD7IRC4_9AGAR</name>
<organism evidence="1 2">
    <name type="scientific">Mycena metata</name>
    <dbReference type="NCBI Taxonomy" id="1033252"/>
    <lineage>
        <taxon>Eukaryota</taxon>
        <taxon>Fungi</taxon>
        <taxon>Dikarya</taxon>
        <taxon>Basidiomycota</taxon>
        <taxon>Agaricomycotina</taxon>
        <taxon>Agaricomycetes</taxon>
        <taxon>Agaricomycetidae</taxon>
        <taxon>Agaricales</taxon>
        <taxon>Marasmiineae</taxon>
        <taxon>Mycenaceae</taxon>
        <taxon>Mycena</taxon>
    </lineage>
</organism>
<evidence type="ECO:0000313" key="1">
    <source>
        <dbReference type="EMBL" id="KAJ7748907.1"/>
    </source>
</evidence>
<reference evidence="1" key="1">
    <citation type="submission" date="2023-03" db="EMBL/GenBank/DDBJ databases">
        <title>Massive genome expansion in bonnet fungi (Mycena s.s.) driven by repeated elements and novel gene families across ecological guilds.</title>
        <authorList>
            <consortium name="Lawrence Berkeley National Laboratory"/>
            <person name="Harder C.B."/>
            <person name="Miyauchi S."/>
            <person name="Viragh M."/>
            <person name="Kuo A."/>
            <person name="Thoen E."/>
            <person name="Andreopoulos B."/>
            <person name="Lu D."/>
            <person name="Skrede I."/>
            <person name="Drula E."/>
            <person name="Henrissat B."/>
            <person name="Morin E."/>
            <person name="Kohler A."/>
            <person name="Barry K."/>
            <person name="LaButti K."/>
            <person name="Morin E."/>
            <person name="Salamov A."/>
            <person name="Lipzen A."/>
            <person name="Mereny Z."/>
            <person name="Hegedus B."/>
            <person name="Baldrian P."/>
            <person name="Stursova M."/>
            <person name="Weitz H."/>
            <person name="Taylor A."/>
            <person name="Grigoriev I.V."/>
            <person name="Nagy L.G."/>
            <person name="Martin F."/>
            <person name="Kauserud H."/>
        </authorList>
    </citation>
    <scope>NUCLEOTIDE SEQUENCE</scope>
    <source>
        <strain evidence="1">CBHHK182m</strain>
    </source>
</reference>
<keyword evidence="2" id="KW-1185">Reference proteome</keyword>
<proteinExistence type="predicted"/>
<dbReference type="EMBL" id="JARKIB010000071">
    <property type="protein sequence ID" value="KAJ7748907.1"/>
    <property type="molecule type" value="Genomic_DNA"/>
</dbReference>
<accession>A0AAD7IRC4</accession>
<gene>
    <name evidence="1" type="ORF">B0H16DRAFT_1461412</name>
</gene>
<evidence type="ECO:0000313" key="2">
    <source>
        <dbReference type="Proteomes" id="UP001215598"/>
    </source>
</evidence>
<dbReference type="AlphaFoldDB" id="A0AAD7IRC4"/>
<sequence length="290" mass="32753">MSDILAPLIYLARRDVIAEEERMTRRSVRDYLLAIERALLAWSVREQRAQSRRELALARSRLRRNWREWSIALEVLQDYFNRARVLRLMISYDIANRRRRAPLTTMSESVPAAAVDVSLKSCVLPFHPGKHFKNHEAHSAHSARYYYLISSGAYTTLPECSAQRTDAIPMVRVSTFEQAGQEWAKICHATHLQCHRLARSALGSTSAATRSVSIANTETSSIASTSSSNVADDLSAPFIFVIPKTATLYFDAQKAHQASRRCGATEVRVVRSFEEAVATLRDRQMEVALN</sequence>
<comment type="caution">
    <text evidence="1">The sequence shown here is derived from an EMBL/GenBank/DDBJ whole genome shotgun (WGS) entry which is preliminary data.</text>
</comment>